<dbReference type="Pfam" id="PF10711">
    <property type="entry name" value="DUF2513"/>
    <property type="match status" value="1"/>
</dbReference>
<protein>
    <submittedName>
        <fullName evidence="1">DUF2513 domain-containing protein</fullName>
    </submittedName>
</protein>
<comment type="caution">
    <text evidence="1">The sequence shown here is derived from an EMBL/GenBank/DDBJ whole genome shotgun (WGS) entry which is preliminary data.</text>
</comment>
<dbReference type="Proteomes" id="UP000466864">
    <property type="component" value="Unassembled WGS sequence"/>
</dbReference>
<sequence>MKLNLDTIRTLLLYLEENLTVSEDGFDEIDYTQISEDTNIAIPETINTLKVLDEAGFIQTIGNYGDNSIDELSVFRITYDGYQFIDSIRPMPRWKKILKVIAIVGSSSLNVVSPIASQLLSSEISEAIGRLSKNN</sequence>
<reference evidence="1 2" key="1">
    <citation type="submission" date="2019-08" db="EMBL/GenBank/DDBJ databases">
        <title>In-depth cultivation of the pig gut microbiome towards novel bacterial diversity and tailored functional studies.</title>
        <authorList>
            <person name="Wylensek D."/>
            <person name="Hitch T.C.A."/>
            <person name="Clavel T."/>
        </authorList>
    </citation>
    <scope>NUCLEOTIDE SEQUENCE [LARGE SCALE GENOMIC DNA]</scope>
    <source>
        <strain evidence="1 2">Oil+RF-744-WCA-WT-13</strain>
    </source>
</reference>
<accession>A0A7X2P6L5</accession>
<gene>
    <name evidence="1" type="ORF">FYJ60_02285</name>
</gene>
<dbReference type="InterPro" id="IPR019650">
    <property type="entry name" value="DUF2513"/>
</dbReference>
<keyword evidence="2" id="KW-1185">Reference proteome</keyword>
<evidence type="ECO:0000313" key="2">
    <source>
        <dbReference type="Proteomes" id="UP000466864"/>
    </source>
</evidence>
<name>A0A7X2P6L5_9FIRM</name>
<dbReference type="EMBL" id="VUMV01000001">
    <property type="protein sequence ID" value="MST81164.1"/>
    <property type="molecule type" value="Genomic_DNA"/>
</dbReference>
<organism evidence="1 2">
    <name type="scientific">Bilifractor porci</name>
    <dbReference type="NCBI Taxonomy" id="2606636"/>
    <lineage>
        <taxon>Bacteria</taxon>
        <taxon>Bacillati</taxon>
        <taxon>Bacillota</taxon>
        <taxon>Clostridia</taxon>
        <taxon>Lachnospirales</taxon>
        <taxon>Lachnospiraceae</taxon>
        <taxon>Bilifractor</taxon>
    </lineage>
</organism>
<dbReference type="AlphaFoldDB" id="A0A7X2P6L5"/>
<proteinExistence type="predicted"/>
<evidence type="ECO:0000313" key="1">
    <source>
        <dbReference type="EMBL" id="MST81164.1"/>
    </source>
</evidence>
<dbReference type="RefSeq" id="WP_154456959.1">
    <property type="nucleotide sequence ID" value="NZ_VUMV01000001.1"/>
</dbReference>